<dbReference type="OrthoDB" id="9762504at2"/>
<dbReference type="STRING" id="48467.SAMN02745166_00139"/>
<keyword evidence="1" id="KW-0472">Membrane</keyword>
<feature type="transmembrane region" description="Helical" evidence="1">
    <location>
        <begin position="174"/>
        <end position="194"/>
    </location>
</feature>
<feature type="transmembrane region" description="Helical" evidence="1">
    <location>
        <begin position="243"/>
        <end position="262"/>
    </location>
</feature>
<dbReference type="AlphaFoldDB" id="A0A1T4WH74"/>
<dbReference type="RefSeq" id="WP_139372975.1">
    <property type="nucleotide sequence ID" value="NZ_FUYE01000001.1"/>
</dbReference>
<name>A0A1T4WH74_9BACT</name>
<keyword evidence="3" id="KW-1185">Reference proteome</keyword>
<keyword evidence="1" id="KW-1133">Transmembrane helix</keyword>
<accession>A0A1T4WH74</accession>
<feature type="transmembrane region" description="Helical" evidence="1">
    <location>
        <begin position="320"/>
        <end position="337"/>
    </location>
</feature>
<feature type="transmembrane region" description="Helical" evidence="1">
    <location>
        <begin position="12"/>
        <end position="33"/>
    </location>
</feature>
<evidence type="ECO:0008006" key="4">
    <source>
        <dbReference type="Google" id="ProtNLM"/>
    </source>
</evidence>
<organism evidence="2 3">
    <name type="scientific">Prosthecobacter debontii</name>
    <dbReference type="NCBI Taxonomy" id="48467"/>
    <lineage>
        <taxon>Bacteria</taxon>
        <taxon>Pseudomonadati</taxon>
        <taxon>Verrucomicrobiota</taxon>
        <taxon>Verrucomicrobiia</taxon>
        <taxon>Verrucomicrobiales</taxon>
        <taxon>Verrucomicrobiaceae</taxon>
        <taxon>Prosthecobacter</taxon>
    </lineage>
</organism>
<evidence type="ECO:0000313" key="2">
    <source>
        <dbReference type="EMBL" id="SKA76265.1"/>
    </source>
</evidence>
<feature type="transmembrane region" description="Helical" evidence="1">
    <location>
        <begin position="349"/>
        <end position="367"/>
    </location>
</feature>
<dbReference type="EMBL" id="FUYE01000001">
    <property type="protein sequence ID" value="SKA76265.1"/>
    <property type="molecule type" value="Genomic_DNA"/>
</dbReference>
<evidence type="ECO:0000256" key="1">
    <source>
        <dbReference type="SAM" id="Phobius"/>
    </source>
</evidence>
<feature type="transmembrane region" description="Helical" evidence="1">
    <location>
        <begin position="206"/>
        <end position="236"/>
    </location>
</feature>
<dbReference type="Proteomes" id="UP000190774">
    <property type="component" value="Unassembled WGS sequence"/>
</dbReference>
<sequence>MPNPSPTSSNPLFRLAFYALAIGMALTHVFITFRGLSSATGMEQAQMAREMARGNPFQTKVIRPYAWAVLTQAGRSPAPAAMPDITQPPLQPLLLAPVFKLLHRHQTYEPGKNGAIFLLDRAVACIGAAGLLLTLFWTHGSARKLFDDTIAGVTVAVLLVCEPLWELAVSGSAVALLMPLMALAVRLLVSASLAAHQDRSSGGTLFLLGMVAALMALTHWLAIWLVLGLVLAVVLALPEKRSLSIRVALIPILALTGWGWWIQQACGDPLGGAKAIFQTHLLNLDATALQRQFSLGMPPVQVTEMLRKLLLNWQTQFGELGTQFGYSFPAVCFFLALMHRFRRAETNAVKRALGALLLATALGMGFIGLPEGRLDDNQLYLTLVPALSIYGAAMLAVLWARLNPMAGGTWGRLGYAFMAVGISSLPLLNVLPAQIKLGMTMRNRIYPHWPPYVPANVSLLNKLLDPGEILFADAPWFTAWYVDVPSVWIPIKRDEFEPMKTLAEAQGAKVAGFVITPISSHVEYVHEALSGPYREWPDLIFRGPMVAFDREFPARPGFPYKVPLPLVAIPVGPKENLSLQMTFYTDRPRTVKE</sequence>
<feature type="transmembrane region" description="Helical" evidence="1">
    <location>
        <begin position="114"/>
        <end position="137"/>
    </location>
</feature>
<feature type="transmembrane region" description="Helical" evidence="1">
    <location>
        <begin position="379"/>
        <end position="400"/>
    </location>
</feature>
<reference evidence="3" key="1">
    <citation type="submission" date="2017-02" db="EMBL/GenBank/DDBJ databases">
        <authorList>
            <person name="Varghese N."/>
            <person name="Submissions S."/>
        </authorList>
    </citation>
    <scope>NUCLEOTIDE SEQUENCE [LARGE SCALE GENOMIC DNA]</scope>
    <source>
        <strain evidence="3">ATCC 700200</strain>
    </source>
</reference>
<gene>
    <name evidence="2" type="ORF">SAMN02745166_00139</name>
</gene>
<feature type="transmembrane region" description="Helical" evidence="1">
    <location>
        <begin position="149"/>
        <end position="167"/>
    </location>
</feature>
<keyword evidence="1" id="KW-0812">Transmembrane</keyword>
<protein>
    <recommendedName>
        <fullName evidence="4">Dolichyl-phosphate-mannose-protein mannosyltransferase</fullName>
    </recommendedName>
</protein>
<evidence type="ECO:0000313" key="3">
    <source>
        <dbReference type="Proteomes" id="UP000190774"/>
    </source>
</evidence>
<proteinExistence type="predicted"/>
<feature type="transmembrane region" description="Helical" evidence="1">
    <location>
        <begin position="412"/>
        <end position="431"/>
    </location>
</feature>